<keyword evidence="3" id="KW-1185">Reference proteome</keyword>
<reference evidence="3" key="1">
    <citation type="journal article" date="2019" name="Int. J. Syst. Evol. Microbiol.">
        <title>The Global Catalogue of Microorganisms (GCM) 10K type strain sequencing project: providing services to taxonomists for standard genome sequencing and annotation.</title>
        <authorList>
            <consortium name="The Broad Institute Genomics Platform"/>
            <consortium name="The Broad Institute Genome Sequencing Center for Infectious Disease"/>
            <person name="Wu L."/>
            <person name="Ma J."/>
        </authorList>
    </citation>
    <scope>NUCLEOTIDE SEQUENCE [LARGE SCALE GENOMIC DNA]</scope>
    <source>
        <strain evidence="3">JCM 13002</strain>
    </source>
</reference>
<proteinExistence type="predicted"/>
<dbReference type="Pfam" id="PF23716">
    <property type="entry name" value="DUF7158"/>
    <property type="match status" value="1"/>
</dbReference>
<evidence type="ECO:0008006" key="4">
    <source>
        <dbReference type="Google" id="ProtNLM"/>
    </source>
</evidence>
<accession>A0ABP4DYW9</accession>
<dbReference type="EMBL" id="BAAALD010000017">
    <property type="protein sequence ID" value="GAA1080348.1"/>
    <property type="molecule type" value="Genomic_DNA"/>
</dbReference>
<evidence type="ECO:0000313" key="2">
    <source>
        <dbReference type="EMBL" id="GAA1080348.1"/>
    </source>
</evidence>
<gene>
    <name evidence="2" type="ORF">GCM10009663_23650</name>
</gene>
<dbReference type="RefSeq" id="WP_344623499.1">
    <property type="nucleotide sequence ID" value="NZ_BAAALD010000017.1"/>
</dbReference>
<dbReference type="InterPro" id="IPR055582">
    <property type="entry name" value="DUF7158"/>
</dbReference>
<comment type="caution">
    <text evidence="2">The sequence shown here is derived from an EMBL/GenBank/DDBJ whole genome shotgun (WGS) entry which is preliminary data.</text>
</comment>
<protein>
    <recommendedName>
        <fullName evidence="4">[acyl-carrier-protein] S-malonyltransferase</fullName>
    </recommendedName>
</protein>
<evidence type="ECO:0000256" key="1">
    <source>
        <dbReference type="SAM" id="MobiDB-lite"/>
    </source>
</evidence>
<feature type="region of interest" description="Disordered" evidence="1">
    <location>
        <begin position="214"/>
        <end position="233"/>
    </location>
</feature>
<evidence type="ECO:0000313" key="3">
    <source>
        <dbReference type="Proteomes" id="UP001499987"/>
    </source>
</evidence>
<sequence length="233" mass="24280">MTAGPSLLGLLDGHPLPRAELDRRLAALRAGPRSSALPAPGSAEDRQLTRWVAQVLLTEALCAAEAAARGLDCAAAPPVRLDQRAAVELGSITAAAFEGCAAVRAVFAAVTADVAVPQPGLHRPVPVLATVWELATPDGDFEADPETLPVALAAALRAAPPGHRVTAAGWTAALVSTRTRTVPGPDAAPDPLPPARRLAFVRWLDHARAHHLTLVPGLEHPGDPTQPDNHHRH</sequence>
<name>A0ABP4DYW9_9ACTN</name>
<organism evidence="2 3">
    <name type="scientific">Kitasatospora arboriphila</name>
    <dbReference type="NCBI Taxonomy" id="258052"/>
    <lineage>
        <taxon>Bacteria</taxon>
        <taxon>Bacillati</taxon>
        <taxon>Actinomycetota</taxon>
        <taxon>Actinomycetes</taxon>
        <taxon>Kitasatosporales</taxon>
        <taxon>Streptomycetaceae</taxon>
        <taxon>Kitasatospora</taxon>
    </lineage>
</organism>
<dbReference type="Proteomes" id="UP001499987">
    <property type="component" value="Unassembled WGS sequence"/>
</dbReference>